<dbReference type="InterPro" id="IPR003593">
    <property type="entry name" value="AAA+_ATPase"/>
</dbReference>
<evidence type="ECO:0000256" key="3">
    <source>
        <dbReference type="ARBA" id="ARBA00022741"/>
    </source>
</evidence>
<name>A0A3A9W3G4_9ACTN</name>
<dbReference type="InterPro" id="IPR050166">
    <property type="entry name" value="ABC_transporter_ATP-bind"/>
</dbReference>
<dbReference type="SMART" id="SM00382">
    <property type="entry name" value="AAA"/>
    <property type="match status" value="1"/>
</dbReference>
<dbReference type="GO" id="GO:0005524">
    <property type="term" value="F:ATP binding"/>
    <property type="evidence" value="ECO:0007669"/>
    <property type="project" value="UniProtKB-KW"/>
</dbReference>
<keyword evidence="1" id="KW-0813">Transport</keyword>
<comment type="caution">
    <text evidence="8">The sequence shown here is derived from an EMBL/GenBank/DDBJ whole genome shotgun (WGS) entry which is preliminary data.</text>
</comment>
<dbReference type="Proteomes" id="UP000275024">
    <property type="component" value="Unassembled WGS sequence"/>
</dbReference>
<dbReference type="PROSITE" id="PS00211">
    <property type="entry name" value="ABC_TRANSPORTER_1"/>
    <property type="match status" value="1"/>
</dbReference>
<dbReference type="EMBL" id="RBDY01000015">
    <property type="protein sequence ID" value="RKN19582.1"/>
    <property type="molecule type" value="Genomic_DNA"/>
</dbReference>
<dbReference type="Proteomes" id="UP000268652">
    <property type="component" value="Unassembled WGS sequence"/>
</dbReference>
<evidence type="ECO:0000313" key="11">
    <source>
        <dbReference type="Proteomes" id="UP000275024"/>
    </source>
</evidence>
<keyword evidence="4 8" id="KW-0067">ATP-binding</keyword>
<sequence length="242" mass="26129">MSATGTAVRLRALAKTYASPVLRDLDLDVAPGAFVSLIGASGTGKSTLLRLVAGLERPDGGRIGLTRPDGGTPRVRPMFQEDRLLPWLRVEANVRLGLEREGADHVPALIDAVGLADRHRAWPSDLSGGQRQRVALARALAHRPDLLLLDEPFGALDALTRVRMQELLEGLWTSSGATVLLVTHDVDEALALSDRVLVLAEGRITRDLAVDLPRPRRRGDARIAAWRGELLDELLAHGTPLG</sequence>
<feature type="domain" description="ABC transporter" evidence="7">
    <location>
        <begin position="8"/>
        <end position="226"/>
    </location>
</feature>
<organism evidence="8 11">
    <name type="scientific">Streptomyces radicis</name>
    <dbReference type="NCBI Taxonomy" id="1750517"/>
    <lineage>
        <taxon>Bacteria</taxon>
        <taxon>Bacillati</taxon>
        <taxon>Actinomycetota</taxon>
        <taxon>Actinomycetes</taxon>
        <taxon>Kitasatosporales</taxon>
        <taxon>Streptomycetaceae</taxon>
        <taxon>Streptomyces</taxon>
    </lineage>
</organism>
<evidence type="ECO:0000256" key="5">
    <source>
        <dbReference type="ARBA" id="ARBA00022967"/>
    </source>
</evidence>
<keyword evidence="3" id="KW-0547">Nucleotide-binding</keyword>
<evidence type="ECO:0000313" key="9">
    <source>
        <dbReference type="EMBL" id="RKN19582.1"/>
    </source>
</evidence>
<evidence type="ECO:0000256" key="1">
    <source>
        <dbReference type="ARBA" id="ARBA00022448"/>
    </source>
</evidence>
<dbReference type="Pfam" id="PF00005">
    <property type="entry name" value="ABC_tran"/>
    <property type="match status" value="1"/>
</dbReference>
<evidence type="ECO:0000256" key="4">
    <source>
        <dbReference type="ARBA" id="ARBA00022840"/>
    </source>
</evidence>
<keyword evidence="5" id="KW-1278">Translocase</keyword>
<evidence type="ECO:0000256" key="2">
    <source>
        <dbReference type="ARBA" id="ARBA00022475"/>
    </source>
</evidence>
<evidence type="ECO:0000313" key="10">
    <source>
        <dbReference type="Proteomes" id="UP000268652"/>
    </source>
</evidence>
<dbReference type="PANTHER" id="PTHR42788">
    <property type="entry name" value="TAURINE IMPORT ATP-BINDING PROTEIN-RELATED"/>
    <property type="match status" value="1"/>
</dbReference>
<dbReference type="PROSITE" id="PS50893">
    <property type="entry name" value="ABC_TRANSPORTER_2"/>
    <property type="match status" value="1"/>
</dbReference>
<evidence type="ECO:0000256" key="6">
    <source>
        <dbReference type="ARBA" id="ARBA00023136"/>
    </source>
</evidence>
<dbReference type="AlphaFoldDB" id="A0A3A9W3G4"/>
<accession>A0A3A9W3G4</accession>
<dbReference type="GO" id="GO:0016887">
    <property type="term" value="F:ATP hydrolysis activity"/>
    <property type="evidence" value="ECO:0007669"/>
    <property type="project" value="InterPro"/>
</dbReference>
<proteinExistence type="predicted"/>
<keyword evidence="6" id="KW-0472">Membrane</keyword>
<dbReference type="Gene3D" id="3.40.50.300">
    <property type="entry name" value="P-loop containing nucleotide triphosphate hydrolases"/>
    <property type="match status" value="1"/>
</dbReference>
<protein>
    <submittedName>
        <fullName evidence="8">ABC transporter ATP-binding protein</fullName>
    </submittedName>
</protein>
<evidence type="ECO:0000259" key="7">
    <source>
        <dbReference type="PROSITE" id="PS50893"/>
    </source>
</evidence>
<dbReference type="OrthoDB" id="8773773at2"/>
<keyword evidence="10" id="KW-1185">Reference proteome</keyword>
<dbReference type="PANTHER" id="PTHR42788:SF17">
    <property type="entry name" value="ALIPHATIC SULFONATES IMPORT ATP-BINDING PROTEIN SSUB"/>
    <property type="match status" value="1"/>
</dbReference>
<evidence type="ECO:0000313" key="8">
    <source>
        <dbReference type="EMBL" id="RKN07399.1"/>
    </source>
</evidence>
<dbReference type="InterPro" id="IPR003439">
    <property type="entry name" value="ABC_transporter-like_ATP-bd"/>
</dbReference>
<dbReference type="SUPFAM" id="SSF52540">
    <property type="entry name" value="P-loop containing nucleoside triphosphate hydrolases"/>
    <property type="match status" value="1"/>
</dbReference>
<reference evidence="10 11" key="1">
    <citation type="submission" date="2018-09" db="EMBL/GenBank/DDBJ databases">
        <title>Streptomyces sp. nov. DS1-2, an endophytic actinomycete isolated from roots of Dendrobium scabrilingue.</title>
        <authorList>
            <person name="Kuncharoen N."/>
            <person name="Kudo T."/>
            <person name="Ohkuma M."/>
            <person name="Yuki M."/>
            <person name="Tanasupawat S."/>
        </authorList>
    </citation>
    <scope>NUCLEOTIDE SEQUENCE [LARGE SCALE GENOMIC DNA]</scope>
    <source>
        <strain evidence="8 11">AZ1-7</strain>
        <strain evidence="9 10">DS1-2</strain>
    </source>
</reference>
<dbReference type="InterPro" id="IPR027417">
    <property type="entry name" value="P-loop_NTPase"/>
</dbReference>
<gene>
    <name evidence="9" type="ORF">D7318_19740</name>
    <name evidence="8" type="ORF">D7319_18785</name>
</gene>
<dbReference type="RefSeq" id="WP_120698452.1">
    <property type="nucleotide sequence ID" value="NZ_RBDX01000015.1"/>
</dbReference>
<dbReference type="EMBL" id="RBDX01000015">
    <property type="protein sequence ID" value="RKN07399.1"/>
    <property type="molecule type" value="Genomic_DNA"/>
</dbReference>
<dbReference type="InterPro" id="IPR017871">
    <property type="entry name" value="ABC_transporter-like_CS"/>
</dbReference>
<keyword evidence="2" id="KW-1003">Cell membrane</keyword>